<feature type="transmembrane region" description="Helical" evidence="1">
    <location>
        <begin position="165"/>
        <end position="189"/>
    </location>
</feature>
<feature type="transmembrane region" description="Helical" evidence="1">
    <location>
        <begin position="201"/>
        <end position="226"/>
    </location>
</feature>
<keyword evidence="1" id="KW-1133">Transmembrane helix</keyword>
<name>A0A381UQE8_9ZZZZ</name>
<evidence type="ECO:0008006" key="3">
    <source>
        <dbReference type="Google" id="ProtNLM"/>
    </source>
</evidence>
<feature type="transmembrane region" description="Helical" evidence="1">
    <location>
        <begin position="81"/>
        <end position="102"/>
    </location>
</feature>
<feature type="transmembrane region" description="Helical" evidence="1">
    <location>
        <begin position="6"/>
        <end position="31"/>
    </location>
</feature>
<dbReference type="EMBL" id="UINC01006913">
    <property type="protein sequence ID" value="SVA30366.1"/>
    <property type="molecule type" value="Genomic_DNA"/>
</dbReference>
<evidence type="ECO:0000256" key="1">
    <source>
        <dbReference type="SAM" id="Phobius"/>
    </source>
</evidence>
<organism evidence="2">
    <name type="scientific">marine metagenome</name>
    <dbReference type="NCBI Taxonomy" id="408172"/>
    <lineage>
        <taxon>unclassified sequences</taxon>
        <taxon>metagenomes</taxon>
        <taxon>ecological metagenomes</taxon>
    </lineage>
</organism>
<evidence type="ECO:0000313" key="2">
    <source>
        <dbReference type="EMBL" id="SVA30366.1"/>
    </source>
</evidence>
<feature type="transmembrane region" description="Helical" evidence="1">
    <location>
        <begin position="43"/>
        <end position="75"/>
    </location>
</feature>
<sequence>MDVSILFAFTAGTVAAFNPCGAAMFPAYVGFHLSKSSSSLSPLFILLKGLAIGFTLTIGFVVVFGVFGIFLALGFRLFGSLLPFIGLGIGAFIFLAGLWLLLMKRSLAIGFLGNLSFGSFQGINQIFMFGIAYALASLSCALPVFLSAVGIVVGSGVSATGVVNVVVGSLAYSLGMGLIMMSVTVAVLYFEDATQRLVGMLIPYVEVIGKLSMVAAGTYIVLYWTIGDGAELLRYRWGNI</sequence>
<feature type="transmembrane region" description="Helical" evidence="1">
    <location>
        <begin position="126"/>
        <end position="153"/>
    </location>
</feature>
<protein>
    <recommendedName>
        <fullName evidence="3">Cytochrome C biogenesis protein transmembrane domain-containing protein</fullName>
    </recommendedName>
</protein>
<accession>A0A381UQE8</accession>
<keyword evidence="1" id="KW-0812">Transmembrane</keyword>
<keyword evidence="1" id="KW-0472">Membrane</keyword>
<proteinExistence type="predicted"/>
<dbReference type="AlphaFoldDB" id="A0A381UQE8"/>
<gene>
    <name evidence="2" type="ORF">METZ01_LOCUS83220</name>
</gene>
<reference evidence="2" key="1">
    <citation type="submission" date="2018-05" db="EMBL/GenBank/DDBJ databases">
        <authorList>
            <person name="Lanie J.A."/>
            <person name="Ng W.-L."/>
            <person name="Kazmierczak K.M."/>
            <person name="Andrzejewski T.M."/>
            <person name="Davidsen T.M."/>
            <person name="Wayne K.J."/>
            <person name="Tettelin H."/>
            <person name="Glass J.I."/>
            <person name="Rusch D."/>
            <person name="Podicherti R."/>
            <person name="Tsui H.-C.T."/>
            <person name="Winkler M.E."/>
        </authorList>
    </citation>
    <scope>NUCLEOTIDE SEQUENCE</scope>
</reference>